<dbReference type="CDD" id="cd12296">
    <property type="entry name" value="RRM1_Prp24"/>
    <property type="match status" value="1"/>
</dbReference>
<dbReference type="RefSeq" id="XP_022504587.1">
    <property type="nucleotide sequence ID" value="XM_022639279.1"/>
</dbReference>
<dbReference type="PROSITE" id="PS50102">
    <property type="entry name" value="RRM"/>
    <property type="match status" value="4"/>
</dbReference>
<dbReference type="Pfam" id="PF16842">
    <property type="entry name" value="RRM_occluded"/>
    <property type="match status" value="1"/>
</dbReference>
<feature type="compositionally biased region" description="Polar residues" evidence="10">
    <location>
        <begin position="1119"/>
        <end position="1130"/>
    </location>
</feature>
<evidence type="ECO:0000259" key="11">
    <source>
        <dbReference type="PROSITE" id="PS50102"/>
    </source>
</evidence>
<dbReference type="Pfam" id="PF00076">
    <property type="entry name" value="RRM_1"/>
    <property type="match status" value="3"/>
</dbReference>
<dbReference type="GO" id="GO:0008380">
    <property type="term" value="P:RNA splicing"/>
    <property type="evidence" value="ECO:0007669"/>
    <property type="project" value="UniProtKB-KW"/>
</dbReference>
<feature type="compositionally biased region" description="Basic and acidic residues" evidence="10">
    <location>
        <begin position="1264"/>
        <end position="1288"/>
    </location>
</feature>
<dbReference type="GO" id="GO:0006397">
    <property type="term" value="P:mRNA processing"/>
    <property type="evidence" value="ECO:0007669"/>
    <property type="project" value="UniProtKB-KW"/>
</dbReference>
<dbReference type="CDD" id="cd12299">
    <property type="entry name" value="RRM4_Prp24"/>
    <property type="match status" value="1"/>
</dbReference>
<feature type="compositionally biased region" description="Polar residues" evidence="10">
    <location>
        <begin position="1102"/>
        <end position="1111"/>
    </location>
</feature>
<protein>
    <recommendedName>
        <fullName evidence="8">U4/U6 snRNA-associated-splicing factor PRP24</fullName>
    </recommendedName>
</protein>
<dbReference type="InterPro" id="IPR031766">
    <property type="entry name" value="RRM_occluded"/>
</dbReference>
<dbReference type="Gene3D" id="3.30.70.330">
    <property type="match status" value="4"/>
</dbReference>
<dbReference type="OrthoDB" id="360390at2759"/>
<keyword evidence="6" id="KW-0539">Nucleus</keyword>
<dbReference type="SUPFAM" id="SSF48452">
    <property type="entry name" value="TPR-like"/>
    <property type="match status" value="1"/>
</dbReference>
<evidence type="ECO:0000313" key="12">
    <source>
        <dbReference type="EMBL" id="OAL39575.1"/>
    </source>
</evidence>
<feature type="compositionally biased region" description="Polar residues" evidence="10">
    <location>
        <begin position="112"/>
        <end position="131"/>
    </location>
</feature>
<dbReference type="Proteomes" id="UP000185904">
    <property type="component" value="Unassembled WGS sequence"/>
</dbReference>
<comment type="subcellular location">
    <subcellularLocation>
        <location evidence="1">Nucleus</location>
    </subcellularLocation>
</comment>
<dbReference type="InterPro" id="IPR000504">
    <property type="entry name" value="RRM_dom"/>
</dbReference>
<proteinExistence type="predicted"/>
<evidence type="ECO:0000256" key="1">
    <source>
        <dbReference type="ARBA" id="ARBA00004123"/>
    </source>
</evidence>
<evidence type="ECO:0000256" key="6">
    <source>
        <dbReference type="ARBA" id="ARBA00023242"/>
    </source>
</evidence>
<dbReference type="InterPro" id="IPR035979">
    <property type="entry name" value="RBD_domain_sf"/>
</dbReference>
<evidence type="ECO:0000256" key="10">
    <source>
        <dbReference type="SAM" id="MobiDB-lite"/>
    </source>
</evidence>
<feature type="domain" description="RRM" evidence="11">
    <location>
        <begin position="1017"/>
        <end position="1095"/>
    </location>
</feature>
<dbReference type="InterPro" id="IPR012677">
    <property type="entry name" value="Nucleotide-bd_a/b_plait_sf"/>
</dbReference>
<feature type="region of interest" description="Disordered" evidence="10">
    <location>
        <begin position="1"/>
        <end position="159"/>
    </location>
</feature>
<feature type="domain" description="RRM" evidence="11">
    <location>
        <begin position="854"/>
        <end position="926"/>
    </location>
</feature>
<keyword evidence="13" id="KW-1185">Reference proteome</keyword>
<feature type="domain" description="RRM" evidence="11">
    <location>
        <begin position="1139"/>
        <end position="1212"/>
    </location>
</feature>
<accession>A0A178DES1</accession>
<reference evidence="12 13" key="1">
    <citation type="submission" date="2016-03" db="EMBL/GenBank/DDBJ databases">
        <title>The draft genome sequence of Fonsecaea nubica causative agent of cutaneous subcutaneous infection in human host.</title>
        <authorList>
            <person name="Costa F."/>
            <person name="Sybren D.H."/>
            <person name="Raittz R.T."/>
            <person name="Weiss V.A."/>
            <person name="Leao A.C."/>
            <person name="Gomes R."/>
            <person name="De Souza E.M."/>
            <person name="Pedrosa F.O."/>
            <person name="Steffens M.B."/>
            <person name="Bombassaro A."/>
            <person name="Tadra-Sfeir M.Z."/>
            <person name="Moreno L.F."/>
            <person name="Najafzadeh M.J."/>
            <person name="Felipe M.S."/>
            <person name="Teixeira M."/>
            <person name="Sun J."/>
            <person name="Xi L."/>
            <person name="Castro M.A."/>
            <person name="Vicente V.A."/>
        </authorList>
    </citation>
    <scope>NUCLEOTIDE SEQUENCE [LARGE SCALE GENOMIC DNA]</scope>
    <source>
        <strain evidence="12 13">CBS 269.64</strain>
    </source>
</reference>
<evidence type="ECO:0000256" key="7">
    <source>
        <dbReference type="ARBA" id="ARBA00093374"/>
    </source>
</evidence>
<comment type="function">
    <text evidence="7">Functions as a recycling factor of the spliceosome, a machinery that forms on each precursor-messenger RNA (pre-mRNA) and catalyzes the removal of introns. Chaperones the re-annealing of U4 and U6 snRNAs (small nuclear RNAs) released from previous rounds of splicing, an initial step in reforming the U4/U6-U5 tri-snRNP (small nuclear ribonucleoprotein) that can reassemble into another spliceosome complex; this step involves binding U6 and facilitating the unwinding of the U6 internal stem loop, followed by base-pairing of U6 to U4.</text>
</comment>
<dbReference type="CDD" id="cd00590">
    <property type="entry name" value="RRM_SF"/>
    <property type="match status" value="1"/>
</dbReference>
<feature type="region of interest" description="Disordered" evidence="10">
    <location>
        <begin position="1094"/>
        <end position="1132"/>
    </location>
</feature>
<evidence type="ECO:0000313" key="13">
    <source>
        <dbReference type="Proteomes" id="UP000185904"/>
    </source>
</evidence>
<comment type="caution">
    <text evidence="12">The sequence shown here is derived from an EMBL/GenBank/DDBJ whole genome shotgun (WGS) entry which is preliminary data.</text>
</comment>
<evidence type="ECO:0000256" key="8">
    <source>
        <dbReference type="ARBA" id="ARBA00093627"/>
    </source>
</evidence>
<feature type="region of interest" description="Disordered" evidence="10">
    <location>
        <begin position="1212"/>
        <end position="1294"/>
    </location>
</feature>
<feature type="compositionally biased region" description="Polar residues" evidence="10">
    <location>
        <begin position="57"/>
        <end position="66"/>
    </location>
</feature>
<dbReference type="InterPro" id="IPR034397">
    <property type="entry name" value="Prp24_RRM1"/>
</dbReference>
<evidence type="ECO:0000256" key="2">
    <source>
        <dbReference type="ARBA" id="ARBA00022664"/>
    </source>
</evidence>
<dbReference type="GO" id="GO:0005688">
    <property type="term" value="C:U6 snRNP"/>
    <property type="evidence" value="ECO:0007669"/>
    <property type="project" value="UniProtKB-ARBA"/>
</dbReference>
<feature type="compositionally biased region" description="Basic and acidic residues" evidence="10">
    <location>
        <begin position="1212"/>
        <end position="1226"/>
    </location>
</feature>
<feature type="compositionally biased region" description="Basic and acidic residues" evidence="10">
    <location>
        <begin position="822"/>
        <end position="831"/>
    </location>
</feature>
<evidence type="ECO:0000256" key="5">
    <source>
        <dbReference type="ARBA" id="ARBA00023187"/>
    </source>
</evidence>
<dbReference type="SMART" id="SM00360">
    <property type="entry name" value="RRM"/>
    <property type="match status" value="4"/>
</dbReference>
<dbReference type="PANTHER" id="PTHR10352">
    <property type="entry name" value="EUKARYOTIC TRANSLATION INITIATION FACTOR 3 SUBUNIT G"/>
    <property type="match status" value="1"/>
</dbReference>
<organism evidence="12 13">
    <name type="scientific">Fonsecaea nubica</name>
    <dbReference type="NCBI Taxonomy" id="856822"/>
    <lineage>
        <taxon>Eukaryota</taxon>
        <taxon>Fungi</taxon>
        <taxon>Dikarya</taxon>
        <taxon>Ascomycota</taxon>
        <taxon>Pezizomycotina</taxon>
        <taxon>Eurotiomycetes</taxon>
        <taxon>Chaetothyriomycetidae</taxon>
        <taxon>Chaetothyriales</taxon>
        <taxon>Herpotrichiellaceae</taxon>
        <taxon>Fonsecaea</taxon>
    </lineage>
</organism>
<dbReference type="EMBL" id="LVCJ01000004">
    <property type="protein sequence ID" value="OAL39575.1"/>
    <property type="molecule type" value="Genomic_DNA"/>
</dbReference>
<feature type="compositionally biased region" description="Polar residues" evidence="10">
    <location>
        <begin position="1"/>
        <end position="15"/>
    </location>
</feature>
<dbReference type="InterPro" id="IPR003107">
    <property type="entry name" value="HAT"/>
</dbReference>
<keyword evidence="2" id="KW-0507">mRNA processing</keyword>
<evidence type="ECO:0000256" key="3">
    <source>
        <dbReference type="ARBA" id="ARBA00022737"/>
    </source>
</evidence>
<dbReference type="SUPFAM" id="SSF54928">
    <property type="entry name" value="RNA-binding domain, RBD"/>
    <property type="match status" value="3"/>
</dbReference>
<dbReference type="Gene3D" id="1.25.40.10">
    <property type="entry name" value="Tetratricopeptide repeat domain"/>
    <property type="match status" value="2"/>
</dbReference>
<keyword evidence="4 9" id="KW-0694">RNA-binding</keyword>
<gene>
    <name evidence="12" type="ORF">AYO20_00972</name>
</gene>
<feature type="compositionally biased region" description="Polar residues" evidence="10">
    <location>
        <begin position="87"/>
        <end position="97"/>
    </location>
</feature>
<sequence length="1294" mass="144940">MDINSLLSPSDNGRASSLTPSTGTPSLSLSLSHSNSTSNSHSQPQSQSQSPFRHVQRAQSGTTGLVNSPLGRSVQTPSSIPAHVRSPAQQIPHSSPLISPVPAGTASAHLPRSNSTPTMESLADFNSSKPTLPSRDSTDSQISSSGLFPHLTSAGATSNPRASIDINMVETPQTVIRADYTDTSLPTEAQQRLAVLAAHVQETPSSYETHKEIIKILHQGFVDHIYPSSSPNAHGDPRQYDLLADLRRARENLDKLFAVGEDQWLDWLQDESILAHTTDERRAVVEKCRRAVTEEYGSTRLWLTYGDWVLYCHKWALDSSGDTQGDVDSERLNGREVFNMSIVVDTWTEAVQRTKHDMTRSHEVWNKYMAVRFGDVTQKLSSADAASVLELFETRLRIPHAEWQQTFQAFSSFVSANIPADQYEEIMASNLRDSANAKKIWSDRDALETTLLDTQNAADAALEYQAFSKYIEWERAEENRPQTQRKGRGKKTQEVRNPYFDMVDALYQRAELRFPSVPAIWEEHVDYLIEKSKPTSDLLGVLSRATKHCPWSGSLWKQYMLSSELAEQPFHETEDIKHRATRTGLLDAAGIEEALVVHDAWCGYLLRRTKRPDAVEEDADVAEMGIRSSIEAVHSLASKLGIGSAFDPSFRLQRKYVEYLKSQRRLDNAGAQFNDAVADYGKYYKFWLRYYEFEMQKSMHIALLQRPGPDQLDSLSSAPFAVGVLKQGLLHPGLDYPEPLMEALLNHCEDYEDADELQNAISLVRKVQKELTARRQQEALHAAEVAAQTEQAEQEVASRTEEVANGLHIGKRKRDEESEDEEGKKRRRNEEAVEPSIEPDVPSIEEPKRDREHASVLVQNIPTNVSETKIRQYFSSCGIVKQVKILQDEENSVIVEFDDADAASFALSRDGREFEGAELSVILNTGSTLFVTNYPAAADELYVRNLFRPYGEIVNVRFPSLQRNKKRRFCYVEFKRPSEAQAATELDNKDIDGLKLVAKISNPAIRHSRQERNSDGRTIFVGQLQFKATAEDIEKVFSKYGSIEHLRLPKDQKIATRNRGIAFLTYSSSEEAQAALAMHGEEFQGRKLTVNMASERDGRSGKSVNGRSKSPSLHPDAASDTSSVPKTVDQNAIEERRERTVVICDVPDIVNESRIKAVAEKIGPVRKVILKTNHQGALIEFQNIPDAGRAMIELDNLEIHPGRHIRVTTEKDMLQQSREHKTDQFARRPAPAPVTSAGGPIRRPAQPGVRKKGHLGQRSSILHAAHEKDSTITDGEKGSGKKTNDDFRNMINQS</sequence>
<keyword evidence="5" id="KW-0508">mRNA splicing</keyword>
<dbReference type="FunFam" id="3.30.70.330:FF:000365">
    <property type="entry name" value="U4/U6 snRNA-associated-splicing factor PRP24"/>
    <property type="match status" value="1"/>
</dbReference>
<dbReference type="GeneID" id="34584397"/>
<dbReference type="SMART" id="SM00386">
    <property type="entry name" value="HAT"/>
    <property type="match status" value="3"/>
</dbReference>
<feature type="region of interest" description="Disordered" evidence="10">
    <location>
        <begin position="791"/>
        <end position="852"/>
    </location>
</feature>
<dbReference type="InterPro" id="IPR011990">
    <property type="entry name" value="TPR-like_helical_dom_sf"/>
</dbReference>
<evidence type="ECO:0000256" key="4">
    <source>
        <dbReference type="ARBA" id="ARBA00022884"/>
    </source>
</evidence>
<dbReference type="GO" id="GO:0003723">
    <property type="term" value="F:RNA binding"/>
    <property type="evidence" value="ECO:0007669"/>
    <property type="project" value="UniProtKB-UniRule"/>
</dbReference>
<feature type="domain" description="RRM" evidence="11">
    <location>
        <begin position="927"/>
        <end position="1003"/>
    </location>
</feature>
<keyword evidence="3" id="KW-0677">Repeat</keyword>
<feature type="compositionally biased region" description="Low complexity" evidence="10">
    <location>
        <begin position="16"/>
        <end position="51"/>
    </location>
</feature>
<name>A0A178DES1_9EURO</name>
<evidence type="ECO:0000256" key="9">
    <source>
        <dbReference type="PROSITE-ProRule" id="PRU00176"/>
    </source>
</evidence>